<protein>
    <submittedName>
        <fullName evidence="1">Uncharacterized protein</fullName>
    </submittedName>
</protein>
<name>A0A6C0EQ88_9ZZZZ</name>
<sequence length="258" mass="31125">MNFSVSHDGGFFSCCSLRLHYLIMIFNKYKQLPNIYDTTGFYTWYKQNTTDDITFNYFKHYNENDIDIKHNHDINYHECFQYKNYKTLDLISLNPFIRKYFTPNDEILKIQTEIEQKYSIEHDNICVLFYRGNDKITEIALPSFEEYISHANEILKKEPKIKFLIQSDETNFLDKMKLEFPNNIIFYDEIRHMPKQISTVDKVYKELNYEYSLKYLAITLIMSKCKYIICNAGNCSIWMIFFRNNTTNVTQFSIIHRL</sequence>
<accession>A0A6C0EQ88</accession>
<organism evidence="1">
    <name type="scientific">viral metagenome</name>
    <dbReference type="NCBI Taxonomy" id="1070528"/>
    <lineage>
        <taxon>unclassified sequences</taxon>
        <taxon>metagenomes</taxon>
        <taxon>organismal metagenomes</taxon>
    </lineage>
</organism>
<reference evidence="1" key="1">
    <citation type="journal article" date="2020" name="Nature">
        <title>Giant virus diversity and host interactions through global metagenomics.</title>
        <authorList>
            <person name="Schulz F."/>
            <person name="Roux S."/>
            <person name="Paez-Espino D."/>
            <person name="Jungbluth S."/>
            <person name="Walsh D.A."/>
            <person name="Denef V.J."/>
            <person name="McMahon K.D."/>
            <person name="Konstantinidis K.T."/>
            <person name="Eloe-Fadrosh E.A."/>
            <person name="Kyrpides N.C."/>
            <person name="Woyke T."/>
        </authorList>
    </citation>
    <scope>NUCLEOTIDE SEQUENCE</scope>
    <source>
        <strain evidence="1">GVMAG-M-3300009151-35</strain>
    </source>
</reference>
<dbReference type="Gene3D" id="3.40.50.11350">
    <property type="match status" value="1"/>
</dbReference>
<dbReference type="AlphaFoldDB" id="A0A6C0EQ88"/>
<dbReference type="EMBL" id="MN738902">
    <property type="protein sequence ID" value="QHT30499.1"/>
    <property type="molecule type" value="Genomic_DNA"/>
</dbReference>
<evidence type="ECO:0000313" key="1">
    <source>
        <dbReference type="EMBL" id="QHT30499.1"/>
    </source>
</evidence>
<proteinExistence type="predicted"/>